<evidence type="ECO:0000313" key="8">
    <source>
        <dbReference type="EMBL" id="UQS82110.1"/>
    </source>
</evidence>
<evidence type="ECO:0000313" key="9">
    <source>
        <dbReference type="Proteomes" id="UP000831495"/>
    </source>
</evidence>
<dbReference type="Proteomes" id="UP000831495">
    <property type="component" value="Chromosome"/>
</dbReference>
<feature type="transmembrane region" description="Helical" evidence="7">
    <location>
        <begin position="273"/>
        <end position="293"/>
    </location>
</feature>
<feature type="transmembrane region" description="Helical" evidence="7">
    <location>
        <begin position="445"/>
        <end position="470"/>
    </location>
</feature>
<dbReference type="RefSeq" id="WP_249514380.1">
    <property type="nucleotide sequence ID" value="NZ_CP093366.1"/>
</dbReference>
<gene>
    <name evidence="8" type="ORF">MOO45_07995</name>
</gene>
<dbReference type="EMBL" id="CP093366">
    <property type="protein sequence ID" value="UQS82110.1"/>
    <property type="molecule type" value="Genomic_DNA"/>
</dbReference>
<evidence type="ECO:0000256" key="4">
    <source>
        <dbReference type="ARBA" id="ARBA00022692"/>
    </source>
</evidence>
<feature type="transmembrane region" description="Helical" evidence="7">
    <location>
        <begin position="7"/>
        <end position="24"/>
    </location>
</feature>
<feature type="transmembrane region" description="Helical" evidence="7">
    <location>
        <begin position="198"/>
        <end position="215"/>
    </location>
</feature>
<sequence>MAQKKQIRWYNIAFIAFTSVWGLNNVFNNFANQGLVVITSWVLIMALYFIPYTLMVGQLGSTFAHEGGGVSSWIRELTGPKVAYLASWTYWVVHIPYLAQKPQMIIVGFSWLFQGNGNLVKDVPALTLQILCLVIFLAFLWLASRGVTTISNFSSIAGIAAFTMSMLFIILGIAAPFMTHLTIQTAHMNELKTYIPKFDLNYFTTISMLVFAVGGSEKIAPYVNKTHNSGKEFPLGMICLAVMVTISAILGSFALGLIFNAHKIPSDLMANGAYYAFQILGKYFHVGNLFVWMYAITNVLGSAAAMAISIDAPLRTLLAEGSSQYIPRKLLHQNKRHVFSNGYIMTGVLVSLLIIIPALGIKGMNDLYNWLLNLNSVVTPMRYLWVFVAFMALSRKFKQYQAEYTFVQNKQLGFTLGLWCFLFTAFACLLGMIPKINYASDPHNWWFQLSLNIITPLVLLFLGLILPLIARHQDQSINE</sequence>
<keyword evidence="9" id="KW-1185">Reference proteome</keyword>
<keyword evidence="6 7" id="KW-0472">Membrane</keyword>
<feature type="transmembrane region" description="Helical" evidence="7">
    <location>
        <begin position="30"/>
        <end position="50"/>
    </location>
</feature>
<feature type="transmembrane region" description="Helical" evidence="7">
    <location>
        <begin position="338"/>
        <end position="361"/>
    </location>
</feature>
<dbReference type="Pfam" id="PF13520">
    <property type="entry name" value="AA_permease_2"/>
    <property type="match status" value="1"/>
</dbReference>
<proteinExistence type="predicted"/>
<evidence type="ECO:0000256" key="7">
    <source>
        <dbReference type="SAM" id="Phobius"/>
    </source>
</evidence>
<keyword evidence="4 7" id="KW-0812">Transmembrane</keyword>
<organism evidence="8 9">
    <name type="scientific">Bombilactobacillus folatiphilus</name>
    <dbReference type="NCBI Taxonomy" id="2923362"/>
    <lineage>
        <taxon>Bacteria</taxon>
        <taxon>Bacillati</taxon>
        <taxon>Bacillota</taxon>
        <taxon>Bacilli</taxon>
        <taxon>Lactobacillales</taxon>
        <taxon>Lactobacillaceae</taxon>
        <taxon>Bombilactobacillus</taxon>
    </lineage>
</organism>
<keyword evidence="5 7" id="KW-1133">Transmembrane helix</keyword>
<keyword evidence="2" id="KW-0813">Transport</keyword>
<dbReference type="InterPro" id="IPR002293">
    <property type="entry name" value="AA/rel_permease1"/>
</dbReference>
<feature type="transmembrane region" description="Helical" evidence="7">
    <location>
        <begin position="123"/>
        <end position="143"/>
    </location>
</feature>
<reference evidence="8" key="1">
    <citation type="journal article" date="2022" name="Int. J. Syst. Evol. Microbiol.">
        <title>Apilactobacillus apisilvae sp. nov., Nicolia spurrieriana gen. nov. sp. nov., Bombilactobacillus folatiphilus sp. nov. and Bombilactobacillus thymidiniphilus sp. nov., four new lactic acid bacterial isolates from stingless bees Tetragonula carbonaria and Austroplebeia australis.</title>
        <authorList>
            <person name="Oliphant S.A."/>
            <person name="Watson-Haigh N.S."/>
            <person name="Sumby K.M."/>
            <person name="Gardner J."/>
            <person name="Groom S."/>
            <person name="Jiranek V."/>
        </authorList>
    </citation>
    <scope>NUCLEOTIDE SEQUENCE</scope>
    <source>
        <strain evidence="8">SG4_D2</strain>
    </source>
</reference>
<feature type="transmembrane region" description="Helical" evidence="7">
    <location>
        <begin position="414"/>
        <end position="433"/>
    </location>
</feature>
<evidence type="ECO:0000256" key="1">
    <source>
        <dbReference type="ARBA" id="ARBA00004651"/>
    </source>
</evidence>
<dbReference type="Gene3D" id="1.20.1740.10">
    <property type="entry name" value="Amino acid/polyamine transporter I"/>
    <property type="match status" value="1"/>
</dbReference>
<feature type="transmembrane region" description="Helical" evidence="7">
    <location>
        <begin position="367"/>
        <end position="393"/>
    </location>
</feature>
<evidence type="ECO:0000256" key="2">
    <source>
        <dbReference type="ARBA" id="ARBA00022448"/>
    </source>
</evidence>
<dbReference type="InterPro" id="IPR050367">
    <property type="entry name" value="APC_superfamily"/>
</dbReference>
<dbReference type="PANTHER" id="PTHR42770">
    <property type="entry name" value="AMINO ACID TRANSPORTER-RELATED"/>
    <property type="match status" value="1"/>
</dbReference>
<protein>
    <submittedName>
        <fullName evidence="8">Amino acid permease</fullName>
    </submittedName>
</protein>
<dbReference type="PANTHER" id="PTHR42770:SF15">
    <property type="entry name" value="GLUTAMATE_GAMMA-AMINOBUTYRATE ANTIPORTER-RELATED"/>
    <property type="match status" value="1"/>
</dbReference>
<evidence type="ECO:0000256" key="5">
    <source>
        <dbReference type="ARBA" id="ARBA00022989"/>
    </source>
</evidence>
<accession>A0ABY4P916</accession>
<feature type="transmembrane region" description="Helical" evidence="7">
    <location>
        <begin position="235"/>
        <end position="261"/>
    </location>
</feature>
<evidence type="ECO:0000256" key="6">
    <source>
        <dbReference type="ARBA" id="ARBA00023136"/>
    </source>
</evidence>
<keyword evidence="3" id="KW-1003">Cell membrane</keyword>
<dbReference type="PIRSF" id="PIRSF006060">
    <property type="entry name" value="AA_transporter"/>
    <property type="match status" value="1"/>
</dbReference>
<evidence type="ECO:0000256" key="3">
    <source>
        <dbReference type="ARBA" id="ARBA00022475"/>
    </source>
</evidence>
<comment type="subcellular location">
    <subcellularLocation>
        <location evidence="1">Cell membrane</location>
        <topology evidence="1">Multi-pass membrane protein</topology>
    </subcellularLocation>
</comment>
<feature type="transmembrane region" description="Helical" evidence="7">
    <location>
        <begin position="155"/>
        <end position="177"/>
    </location>
</feature>
<name>A0ABY4P916_9LACO</name>